<dbReference type="GO" id="GO:0016757">
    <property type="term" value="F:glycosyltransferase activity"/>
    <property type="evidence" value="ECO:0007669"/>
    <property type="project" value="InterPro"/>
</dbReference>
<evidence type="ECO:0008006" key="5">
    <source>
        <dbReference type="Google" id="ProtNLM"/>
    </source>
</evidence>
<dbReference type="Gene3D" id="3.40.50.2000">
    <property type="entry name" value="Glycogen Phosphorylase B"/>
    <property type="match status" value="2"/>
</dbReference>
<dbReference type="OrthoDB" id="9775208at2"/>
<accession>N8QB82</accession>
<dbReference type="PATRIC" id="fig|1217715.3.peg.2947"/>
<name>N8QB82_9GAMM</name>
<dbReference type="CDD" id="cd03808">
    <property type="entry name" value="GT4_CapM-like"/>
    <property type="match status" value="1"/>
</dbReference>
<dbReference type="eggNOG" id="COG0438">
    <property type="taxonomic scope" value="Bacteria"/>
</dbReference>
<dbReference type="HOGENOM" id="CLU_009583_8_1_6"/>
<dbReference type="Pfam" id="PF13477">
    <property type="entry name" value="Glyco_trans_4_2"/>
    <property type="match status" value="1"/>
</dbReference>
<dbReference type="InterPro" id="IPR028098">
    <property type="entry name" value="Glyco_trans_4-like_N"/>
</dbReference>
<dbReference type="PANTHER" id="PTHR12526">
    <property type="entry name" value="GLYCOSYLTRANSFERASE"/>
    <property type="match status" value="1"/>
</dbReference>
<protein>
    <recommendedName>
        <fullName evidence="5">Glycosyl transferase family 1 domain-containing protein</fullName>
    </recommendedName>
</protein>
<reference evidence="3 4" key="1">
    <citation type="submission" date="2013-02" db="EMBL/GenBank/DDBJ databases">
        <title>The Genome Sequence of Acinetobacter sp. ANC 3994.</title>
        <authorList>
            <consortium name="The Broad Institute Genome Sequencing Platform"/>
            <consortium name="The Broad Institute Genome Sequencing Center for Infectious Disease"/>
            <person name="Cerqueira G."/>
            <person name="Feldgarden M."/>
            <person name="Courvalin P."/>
            <person name="Perichon B."/>
            <person name="Grillot-Courvalin C."/>
            <person name="Clermont D."/>
            <person name="Rocha E."/>
            <person name="Yoon E.-J."/>
            <person name="Nemec A."/>
            <person name="Walker B."/>
            <person name="Young S.K."/>
            <person name="Zeng Q."/>
            <person name="Gargeya S."/>
            <person name="Fitzgerald M."/>
            <person name="Haas B."/>
            <person name="Abouelleil A."/>
            <person name="Alvarado L."/>
            <person name="Arachchi H.M."/>
            <person name="Berlin A.M."/>
            <person name="Chapman S.B."/>
            <person name="Dewar J."/>
            <person name="Goldberg J."/>
            <person name="Griggs A."/>
            <person name="Gujja S."/>
            <person name="Hansen M."/>
            <person name="Howarth C."/>
            <person name="Imamovic A."/>
            <person name="Larimer J."/>
            <person name="McCowan C."/>
            <person name="Murphy C."/>
            <person name="Neiman D."/>
            <person name="Pearson M."/>
            <person name="Priest M."/>
            <person name="Roberts A."/>
            <person name="Saif S."/>
            <person name="Shea T."/>
            <person name="Sisk P."/>
            <person name="Sykes S."/>
            <person name="Wortman J."/>
            <person name="Nusbaum C."/>
            <person name="Birren B."/>
        </authorList>
    </citation>
    <scope>NUCLEOTIDE SEQUENCE [LARGE SCALE GENOMIC DNA]</scope>
    <source>
        <strain evidence="3 4">ANC 3994</strain>
    </source>
</reference>
<dbReference type="AlphaFoldDB" id="N8QB82"/>
<comment type="caution">
    <text evidence="3">The sequence shown here is derived from an EMBL/GenBank/DDBJ whole genome shotgun (WGS) entry which is preliminary data.</text>
</comment>
<dbReference type="Proteomes" id="UP000013086">
    <property type="component" value="Unassembled WGS sequence"/>
</dbReference>
<dbReference type="PANTHER" id="PTHR12526:SF638">
    <property type="entry name" value="SPORE COAT PROTEIN SA"/>
    <property type="match status" value="1"/>
</dbReference>
<feature type="domain" description="Glycosyltransferase subfamily 4-like N-terminal" evidence="2">
    <location>
        <begin position="4"/>
        <end position="156"/>
    </location>
</feature>
<evidence type="ECO:0000259" key="2">
    <source>
        <dbReference type="Pfam" id="PF13477"/>
    </source>
</evidence>
<evidence type="ECO:0000313" key="3">
    <source>
        <dbReference type="EMBL" id="ENU18499.1"/>
    </source>
</evidence>
<dbReference type="SUPFAM" id="SSF53756">
    <property type="entry name" value="UDP-Glycosyltransferase/glycogen phosphorylase"/>
    <property type="match status" value="1"/>
</dbReference>
<evidence type="ECO:0000259" key="1">
    <source>
        <dbReference type="Pfam" id="PF00534"/>
    </source>
</evidence>
<feature type="domain" description="Glycosyl transferase family 1" evidence="1">
    <location>
        <begin position="199"/>
        <end position="356"/>
    </location>
</feature>
<gene>
    <name evidence="3" type="ORF">F994_03019</name>
</gene>
<dbReference type="GO" id="GO:1901135">
    <property type="term" value="P:carbohydrate derivative metabolic process"/>
    <property type="evidence" value="ECO:0007669"/>
    <property type="project" value="UniProtKB-ARBA"/>
</dbReference>
<dbReference type="InterPro" id="IPR001296">
    <property type="entry name" value="Glyco_trans_1"/>
</dbReference>
<organism evidence="3 4">
    <name type="scientific">Acinetobacter bohemicus ANC 3994</name>
    <dbReference type="NCBI Taxonomy" id="1217715"/>
    <lineage>
        <taxon>Bacteria</taxon>
        <taxon>Pseudomonadati</taxon>
        <taxon>Pseudomonadota</taxon>
        <taxon>Gammaproteobacteria</taxon>
        <taxon>Moraxellales</taxon>
        <taxon>Moraxellaceae</taxon>
        <taxon>Acinetobacter</taxon>
    </lineage>
</organism>
<dbReference type="EMBL" id="APOH01000025">
    <property type="protein sequence ID" value="ENU18499.1"/>
    <property type="molecule type" value="Genomic_DNA"/>
</dbReference>
<proteinExistence type="predicted"/>
<evidence type="ECO:0000313" key="4">
    <source>
        <dbReference type="Proteomes" id="UP000013086"/>
    </source>
</evidence>
<sequence length="377" mass="42521">MSRVILIGTVASSFYGFRADLIAMLLKRGHQIYAFTSEYTDIDLKKIESLGAIPITYELNRGGLNPFSDIIATYNLSKKIRKIKPDLVFSYFSKPVIFGTIAAKLAKTPKVIGMLEGLGYTFTEQPEGLSKKTKLIKKLQILLYKISLPQLDKLIFLNPDDPLDLINKYSINIKKTEVLGGIGLNLKEYSYQPMTIIQQPINFLFIGRLLKEKGIHDFLAAAKIVKEKYPETQFTVLGAIDPHNLGALTQSELHELISSNIIHYLGHVNNVKDWIANSHVFVLPSYREGVPRSTQEVMAIGRAVITTDVPGCRETVQNCVNGFLVPKWNPKALAEKMIYFIEHPEQIEKMGYESYKIAQDKFDADKVNQRLLNILGL</sequence>
<dbReference type="Pfam" id="PF00534">
    <property type="entry name" value="Glycos_transf_1"/>
    <property type="match status" value="1"/>
</dbReference>
<dbReference type="RefSeq" id="WP_004649659.1">
    <property type="nucleotide sequence ID" value="NZ_KB849167.1"/>
</dbReference>